<proteinExistence type="predicted"/>
<evidence type="ECO:0000256" key="1">
    <source>
        <dbReference type="SAM" id="Phobius"/>
    </source>
</evidence>
<organism evidence="2 3">
    <name type="scientific">Phaeodactylibacter xiamenensis</name>
    <dbReference type="NCBI Taxonomy" id="1524460"/>
    <lineage>
        <taxon>Bacteria</taxon>
        <taxon>Pseudomonadati</taxon>
        <taxon>Bacteroidota</taxon>
        <taxon>Saprospiria</taxon>
        <taxon>Saprospirales</taxon>
        <taxon>Haliscomenobacteraceae</taxon>
        <taxon>Phaeodactylibacter</taxon>
    </lineage>
</organism>
<keyword evidence="3" id="KW-1185">Reference proteome</keyword>
<feature type="transmembrane region" description="Helical" evidence="1">
    <location>
        <begin position="38"/>
        <end position="56"/>
    </location>
</feature>
<sequence>MNQNLKYTLNPAIIGDKWWVVDPNIHRLWEIKMCDTGASYYVVGITFAFPFPGFMADRFRIIPRG</sequence>
<dbReference type="STRING" id="1524460.IX84_02260"/>
<dbReference type="EMBL" id="JPOS01000005">
    <property type="protein sequence ID" value="KGE89496.1"/>
    <property type="molecule type" value="Genomic_DNA"/>
</dbReference>
<keyword evidence="1" id="KW-1133">Transmembrane helix</keyword>
<comment type="caution">
    <text evidence="2">The sequence shown here is derived from an EMBL/GenBank/DDBJ whole genome shotgun (WGS) entry which is preliminary data.</text>
</comment>
<keyword evidence="1" id="KW-0472">Membrane</keyword>
<protein>
    <submittedName>
        <fullName evidence="2">Uncharacterized protein</fullName>
    </submittedName>
</protein>
<accession>A0A098SBE6</accession>
<evidence type="ECO:0000313" key="3">
    <source>
        <dbReference type="Proteomes" id="UP000029736"/>
    </source>
</evidence>
<dbReference type="AlphaFoldDB" id="A0A098SBE6"/>
<keyword evidence="1" id="KW-0812">Transmembrane</keyword>
<dbReference type="Proteomes" id="UP000029736">
    <property type="component" value="Unassembled WGS sequence"/>
</dbReference>
<name>A0A098SBE6_9BACT</name>
<reference evidence="2 3" key="1">
    <citation type="journal article" date="2014" name="Int. J. Syst. Evol. Microbiol.">
        <title>Phaeodactylibacter xiamenensis gen. nov., sp. nov., a member of the family Saprospiraceae isolated from the marine alga Phaeodactylum tricornutum.</title>
        <authorList>
            <person name="Chen Z.Jr."/>
            <person name="Lei X."/>
            <person name="Lai Q."/>
            <person name="Li Y."/>
            <person name="Zhang B."/>
            <person name="Zhang J."/>
            <person name="Zhang H."/>
            <person name="Yang L."/>
            <person name="Zheng W."/>
            <person name="Tian Y."/>
            <person name="Yu Z."/>
            <person name="Xu H.Jr."/>
            <person name="Zheng T."/>
        </authorList>
    </citation>
    <scope>NUCLEOTIDE SEQUENCE [LARGE SCALE GENOMIC DNA]</scope>
    <source>
        <strain evidence="2 3">KD52</strain>
    </source>
</reference>
<gene>
    <name evidence="2" type="ORF">IX84_02260</name>
</gene>
<evidence type="ECO:0000313" key="2">
    <source>
        <dbReference type="EMBL" id="KGE89496.1"/>
    </source>
</evidence>